<proteinExistence type="predicted"/>
<dbReference type="CDD" id="cd02244">
    <property type="entry name" value="cupin_7S_vicilin-like_N"/>
    <property type="match status" value="1"/>
</dbReference>
<evidence type="ECO:0000313" key="4">
    <source>
        <dbReference type="EMBL" id="OAY76276.1"/>
    </source>
</evidence>
<feature type="signal peptide" evidence="2">
    <location>
        <begin position="1"/>
        <end position="22"/>
    </location>
</feature>
<feature type="region of interest" description="Disordered" evidence="1">
    <location>
        <begin position="425"/>
        <end position="606"/>
    </location>
</feature>
<dbReference type="AlphaFoldDB" id="A0A199VHC5"/>
<dbReference type="SUPFAM" id="SSF51182">
    <property type="entry name" value="RmlC-like cupins"/>
    <property type="match status" value="2"/>
</dbReference>
<feature type="compositionally biased region" description="Basic and acidic residues" evidence="1">
    <location>
        <begin position="425"/>
        <end position="574"/>
    </location>
</feature>
<dbReference type="InterPro" id="IPR011051">
    <property type="entry name" value="RmlC_Cupin_sf"/>
</dbReference>
<dbReference type="InterPro" id="IPR014710">
    <property type="entry name" value="RmlC-like_jellyroll"/>
</dbReference>
<dbReference type="InterPro" id="IPR006045">
    <property type="entry name" value="Cupin_1"/>
</dbReference>
<feature type="domain" description="Cupin type-1" evidence="3">
    <location>
        <begin position="243"/>
        <end position="402"/>
    </location>
</feature>
<evidence type="ECO:0000259" key="3">
    <source>
        <dbReference type="SMART" id="SM00835"/>
    </source>
</evidence>
<dbReference type="CDD" id="cd02245">
    <property type="entry name" value="cupin_7S_vicilin-like_C"/>
    <property type="match status" value="1"/>
</dbReference>
<comment type="caution">
    <text evidence="4">The sequence shown here is derived from an EMBL/GenBank/DDBJ whole genome shotgun (WGS) entry which is preliminary data.</text>
</comment>
<feature type="chain" id="PRO_5008508334" evidence="2">
    <location>
        <begin position="23"/>
        <end position="606"/>
    </location>
</feature>
<accession>A0A199VHC5</accession>
<keyword evidence="2" id="KW-0732">Signal</keyword>
<dbReference type="SMART" id="SM00835">
    <property type="entry name" value="Cupin_1"/>
    <property type="match status" value="1"/>
</dbReference>
<dbReference type="EMBL" id="LSRQ01001866">
    <property type="protein sequence ID" value="OAY76276.1"/>
    <property type="molecule type" value="Genomic_DNA"/>
</dbReference>
<feature type="compositionally biased region" description="Basic residues" evidence="1">
    <location>
        <begin position="595"/>
        <end position="606"/>
    </location>
</feature>
<dbReference type="STRING" id="4615.A0A199VHC5"/>
<organism evidence="4 5">
    <name type="scientific">Ananas comosus</name>
    <name type="common">Pineapple</name>
    <name type="synonym">Ananas ananas</name>
    <dbReference type="NCBI Taxonomy" id="4615"/>
    <lineage>
        <taxon>Eukaryota</taxon>
        <taxon>Viridiplantae</taxon>
        <taxon>Streptophyta</taxon>
        <taxon>Embryophyta</taxon>
        <taxon>Tracheophyta</taxon>
        <taxon>Spermatophyta</taxon>
        <taxon>Magnoliopsida</taxon>
        <taxon>Liliopsida</taxon>
        <taxon>Poales</taxon>
        <taxon>Bromeliaceae</taxon>
        <taxon>Bromelioideae</taxon>
        <taxon>Ananas</taxon>
    </lineage>
</organism>
<sequence>MVAKKALLGAAVVLLLWAFCSAAAAGGEKRFASRFRPLVTKESRTRVVETESGTITAVDVRDGCAGAYHLQFITLEPSSLFLPVLLHSDMVFYVHTGRGRVSYLQEDYKHGTQSIDVKHGDVYRLEQGSVFYVESNPSPTREKLRIHAVFNAMNIENTAEPFFGAYSNICDLVRGFDEQVLEMGFGVSKEVIQGIISAERPPSIVPYSQNETEKPSWKEGIIEALLGVRGPRDLPNKKKTKTFNFFSGKPDVENCYGWSTAVTNKGLKALKGSNLGAFMVNLTTGAMMGPHWNPKATEIAIVIHGHGMVQVVCPSNPSGQSNKSCECKNTAFRVKEGDVFIVPRFHPMTQISFNNDSFVFVGFSTNVGQNHPQFLAGKRSALQVINKEILAMSFNAPNSTLVEELLASQRESIILSCTSCAEDLAKRTESEEAREREEEEARKRKEEEARKREEEEARKREEEEARRREEEEARKREEEEARRREEEEARKREEEEARRREEEAARRREEEEEAKRREEEEAKRREEEEARRREEEEAARRREEEEEEARGREEGQSEREREGEEEPRRRRREEEEGGGGEAPWEEGGEGEVVRRSKVAAKKLYKG</sequence>
<evidence type="ECO:0000313" key="5">
    <source>
        <dbReference type="Proteomes" id="UP000092600"/>
    </source>
</evidence>
<evidence type="ECO:0000256" key="1">
    <source>
        <dbReference type="SAM" id="MobiDB-lite"/>
    </source>
</evidence>
<evidence type="ECO:0000256" key="2">
    <source>
        <dbReference type="SAM" id="SignalP"/>
    </source>
</evidence>
<feature type="compositionally biased region" description="Acidic residues" evidence="1">
    <location>
        <begin position="575"/>
        <end position="589"/>
    </location>
</feature>
<dbReference type="Gene3D" id="2.60.120.10">
    <property type="entry name" value="Jelly Rolls"/>
    <property type="match status" value="2"/>
</dbReference>
<reference evidence="4 5" key="1">
    <citation type="journal article" date="2016" name="DNA Res.">
        <title>The draft genome of MD-2 pineapple using hybrid error correction of long reads.</title>
        <authorList>
            <person name="Redwan R.M."/>
            <person name="Saidin A."/>
            <person name="Kumar S.V."/>
        </authorList>
    </citation>
    <scope>NUCLEOTIDE SEQUENCE [LARGE SCALE GENOMIC DNA]</scope>
    <source>
        <strain evidence="5">cv. MD2</strain>
        <tissue evidence="4">Leaf</tissue>
    </source>
</reference>
<dbReference type="PANTHER" id="PTHR31189:SF7">
    <property type="entry name" value="OS03G0197300 PROTEIN"/>
    <property type="match status" value="1"/>
</dbReference>
<dbReference type="InterPro" id="IPR050253">
    <property type="entry name" value="Seed_Storage-Functional"/>
</dbReference>
<dbReference type="PANTHER" id="PTHR31189">
    <property type="entry name" value="OS03G0336100 PROTEIN-RELATED"/>
    <property type="match status" value="1"/>
</dbReference>
<dbReference type="Proteomes" id="UP000092600">
    <property type="component" value="Unassembled WGS sequence"/>
</dbReference>
<gene>
    <name evidence="4" type="ORF">ACMD2_26591</name>
</gene>
<dbReference type="Pfam" id="PF00190">
    <property type="entry name" value="Cupin_1"/>
    <property type="match status" value="1"/>
</dbReference>
<protein>
    <submittedName>
        <fullName evidence="4">Vicilin-like antimicrobial peptides 2-2</fullName>
    </submittedName>
</protein>
<name>A0A199VHC5_ANACO</name>